<dbReference type="Gene3D" id="1.20.1070.10">
    <property type="entry name" value="Rhodopsin 7-helix transmembrane proteins"/>
    <property type="match status" value="1"/>
</dbReference>
<dbReference type="HAMAP" id="MF_00704">
    <property type="entry name" value="Aspartoacylase"/>
    <property type="match status" value="1"/>
</dbReference>
<evidence type="ECO:0000256" key="18">
    <source>
        <dbReference type="ARBA" id="ARBA00023224"/>
    </source>
</evidence>
<keyword evidence="19" id="KW-0539">Nucleus</keyword>
<evidence type="ECO:0000256" key="14">
    <source>
        <dbReference type="ARBA" id="ARBA00022989"/>
    </source>
</evidence>
<evidence type="ECO:0000256" key="3">
    <source>
        <dbReference type="ARBA" id="ARBA00004123"/>
    </source>
</evidence>
<evidence type="ECO:0000256" key="9">
    <source>
        <dbReference type="ARBA" id="ARBA00022490"/>
    </source>
</evidence>
<evidence type="ECO:0000256" key="4">
    <source>
        <dbReference type="ARBA" id="ARBA00004496"/>
    </source>
</evidence>
<evidence type="ECO:0000256" key="12">
    <source>
        <dbReference type="ARBA" id="ARBA00022801"/>
    </source>
</evidence>
<dbReference type="PROSITE" id="PS50262">
    <property type="entry name" value="G_PROTEIN_RECEP_F1_2"/>
    <property type="match status" value="1"/>
</dbReference>
<comment type="catalytic activity">
    <reaction evidence="25">
        <text>N-acetyl-L-aspartate + H2O = L-aspartate + acetate</text>
        <dbReference type="Rhea" id="RHEA:59408"/>
        <dbReference type="ChEBI" id="CHEBI:15377"/>
        <dbReference type="ChEBI" id="CHEBI:16953"/>
        <dbReference type="ChEBI" id="CHEBI:29991"/>
        <dbReference type="ChEBI" id="CHEBI:30089"/>
    </reaction>
    <physiologicalReaction direction="left-to-right" evidence="25">
        <dbReference type="Rhea" id="RHEA:59409"/>
    </physiologicalReaction>
</comment>
<evidence type="ECO:0000259" key="27">
    <source>
        <dbReference type="PROSITE" id="PS50262"/>
    </source>
</evidence>
<dbReference type="EMBL" id="VBQZ03000174">
    <property type="protein sequence ID" value="MXQ96748.1"/>
    <property type="molecule type" value="Genomic_DNA"/>
</dbReference>
<keyword evidence="14 26" id="KW-1133">Transmembrane helix</keyword>
<dbReference type="GO" id="GO:0016788">
    <property type="term" value="F:hydrolase activity, acting on ester bonds"/>
    <property type="evidence" value="ECO:0007669"/>
    <property type="project" value="InterPro"/>
</dbReference>
<dbReference type="GO" id="GO:0004984">
    <property type="term" value="F:olfactory receptor activity"/>
    <property type="evidence" value="ECO:0007669"/>
    <property type="project" value="InterPro"/>
</dbReference>
<dbReference type="FunFam" id="2.20.25.160:FF:000001">
    <property type="entry name" value="Aspartoacylase"/>
    <property type="match status" value="1"/>
</dbReference>
<dbReference type="AlphaFoldDB" id="A0A6B0S2R6"/>
<dbReference type="Gene3D" id="3.40.630.10">
    <property type="entry name" value="Zn peptidases"/>
    <property type="match status" value="1"/>
</dbReference>
<dbReference type="SUPFAM" id="SSF81321">
    <property type="entry name" value="Family A G protein-coupled receptor-like"/>
    <property type="match status" value="1"/>
</dbReference>
<keyword evidence="17" id="KW-0675">Receptor</keyword>
<evidence type="ECO:0000256" key="7">
    <source>
        <dbReference type="ARBA" id="ARBA00011738"/>
    </source>
</evidence>
<evidence type="ECO:0000256" key="15">
    <source>
        <dbReference type="ARBA" id="ARBA00023040"/>
    </source>
</evidence>
<feature type="domain" description="G-protein coupled receptors family 1 profile" evidence="27">
    <location>
        <begin position="80"/>
        <end position="329"/>
    </location>
</feature>
<keyword evidence="18" id="KW-0807">Transducer</keyword>
<reference evidence="28" key="1">
    <citation type="submission" date="2019-10" db="EMBL/GenBank/DDBJ databases">
        <title>The sequence and de novo assembly of the wild yak genome.</title>
        <authorList>
            <person name="Liu Y."/>
        </authorList>
    </citation>
    <scope>NUCLEOTIDE SEQUENCE [LARGE SCALE GENOMIC DNA]</scope>
    <source>
        <strain evidence="28">WY2019</strain>
    </source>
</reference>
<keyword evidence="11" id="KW-0479">Metal-binding</keyword>
<comment type="function">
    <text evidence="23">Catalyzes the deacetylation of N-acetylaspartic acid (NAA) to produce acetate and L-aspartate. NAA occurs in high concentration in brain and its hydrolysis NAA plays a significant part in the maintenance of intact white matter. In other tissues it acts as a scavenger of NAA from body fluids.</text>
</comment>
<evidence type="ECO:0000256" key="19">
    <source>
        <dbReference type="ARBA" id="ARBA00023242"/>
    </source>
</evidence>
<gene>
    <name evidence="28" type="ORF">E5288_WYG020951</name>
</gene>
<feature type="transmembrane region" description="Helical" evidence="26">
    <location>
        <begin position="243"/>
        <end position="267"/>
    </location>
</feature>
<dbReference type="FunFam" id="3.40.630.10:FF:000025">
    <property type="entry name" value="aspartoacylase"/>
    <property type="match status" value="1"/>
</dbReference>
<dbReference type="CDD" id="cd15235">
    <property type="entry name" value="7tmA_OR1A-like"/>
    <property type="match status" value="1"/>
</dbReference>
<feature type="transmembrane region" description="Helical" evidence="26">
    <location>
        <begin position="141"/>
        <end position="159"/>
    </location>
</feature>
<organism evidence="28 29">
    <name type="scientific">Bos mutus</name>
    <name type="common">wild yak</name>
    <dbReference type="NCBI Taxonomy" id="72004"/>
    <lineage>
        <taxon>Eukaryota</taxon>
        <taxon>Metazoa</taxon>
        <taxon>Chordata</taxon>
        <taxon>Craniata</taxon>
        <taxon>Vertebrata</taxon>
        <taxon>Euteleostomi</taxon>
        <taxon>Mammalia</taxon>
        <taxon>Eutheria</taxon>
        <taxon>Laurasiatheria</taxon>
        <taxon>Artiodactyla</taxon>
        <taxon>Ruminantia</taxon>
        <taxon>Pecora</taxon>
        <taxon>Bovidae</taxon>
        <taxon>Bovinae</taxon>
        <taxon>Bos</taxon>
    </lineage>
</organism>
<dbReference type="InterPro" id="IPR050178">
    <property type="entry name" value="AspA/AstE_fam"/>
</dbReference>
<dbReference type="GO" id="GO:0005634">
    <property type="term" value="C:nucleus"/>
    <property type="evidence" value="ECO:0007669"/>
    <property type="project" value="UniProtKB-SubCell"/>
</dbReference>
<keyword evidence="16 26" id="KW-0472">Membrane</keyword>
<dbReference type="PRINTS" id="PR00245">
    <property type="entry name" value="OLFACTORYR"/>
</dbReference>
<evidence type="ECO:0000256" key="13">
    <source>
        <dbReference type="ARBA" id="ARBA00022833"/>
    </source>
</evidence>
<evidence type="ECO:0000256" key="5">
    <source>
        <dbReference type="ARBA" id="ARBA00004651"/>
    </source>
</evidence>
<evidence type="ECO:0000256" key="17">
    <source>
        <dbReference type="ARBA" id="ARBA00023170"/>
    </source>
</evidence>
<dbReference type="InterPro" id="IPR017452">
    <property type="entry name" value="GPCR_Rhodpsn_7TM"/>
</dbReference>
<dbReference type="NCBIfam" id="NF002601">
    <property type="entry name" value="PRK02259.1"/>
    <property type="match status" value="1"/>
</dbReference>
<dbReference type="Pfam" id="PF04952">
    <property type="entry name" value="AstE_AspA_hybrid"/>
    <property type="match status" value="1"/>
</dbReference>
<keyword evidence="13" id="KW-0862">Zinc</keyword>
<name>A0A6B0S2R6_9CETA</name>
<dbReference type="GO" id="GO:0019807">
    <property type="term" value="F:aspartoacylase activity"/>
    <property type="evidence" value="ECO:0007669"/>
    <property type="project" value="UniProtKB-EC"/>
</dbReference>
<evidence type="ECO:0000256" key="1">
    <source>
        <dbReference type="ARBA" id="ARBA00001947"/>
    </source>
</evidence>
<accession>A0A6B0S2R6</accession>
<evidence type="ECO:0000256" key="2">
    <source>
        <dbReference type="ARBA" id="ARBA00003929"/>
    </source>
</evidence>
<evidence type="ECO:0000256" key="16">
    <source>
        <dbReference type="ARBA" id="ARBA00023136"/>
    </source>
</evidence>
<comment type="catalytic activity">
    <reaction evidence="24">
        <text>an N-acyl-L-aspartate + H2O = a carboxylate + L-aspartate</text>
        <dbReference type="Rhea" id="RHEA:10872"/>
        <dbReference type="ChEBI" id="CHEBI:15377"/>
        <dbReference type="ChEBI" id="CHEBI:29067"/>
        <dbReference type="ChEBI" id="CHEBI:29991"/>
        <dbReference type="ChEBI" id="CHEBI:58497"/>
        <dbReference type="EC" id="3.5.1.15"/>
    </reaction>
    <physiologicalReaction direction="left-to-right" evidence="24">
        <dbReference type="Rhea" id="RHEA:10873"/>
    </physiologicalReaction>
</comment>
<sequence length="725" mass="81142">MYCCAAYCFSDARPKRGQDPDSELATLYQKQRPHRGGHSMALANLTSRPEFLLLGLMDGTDIHPLLFLLFLGVYLVNALGNLSMVVLVRSDGALRSPMYYFLGHLSLVDVCFTTVTVPRLLAGLLHPGQAVSFRGCFAQMYFFVALGITESYLLAAMSYDRAAAVCRPLHYAAVMTPGRCMALVGASWAVAHLHSLLHTLLISKLSYPRATPVRHFFCDMTVMLSLATSDTSAAETAIFSEGLAVVLTPLLLVALSYARILVAVLGVRSAGGRRRAFSTCGAHLVAVSLFFGSILSVYFRPSSAYSARYDRLASVVYAVVTPTLNPFIYSLRNKEVKGALKRGLRWRAAPPRAKLNLRQMTLNRPKCIAIIKKIKSSIWNQVRRDAVDRRIHYGKMRLLIVEPGISDDFVCLSASLSLWLDPIKKVAIFGGTHGNELTGVFLVKHWLETSTEIQRTGLEVKPFITNPRAVKKCTRYIDCDLNRVFDPENLGKKKSEDLPYEVRRAQEINHLFGPKDSEDSYDIIFDLHNTTSNMGCTLILEDSRNDFLIQMFHYIKTSLAPLPCYVYLIEHPSLKYATTRSIAKYPVGIEVGPQPQGVLRADILDQMRKMIQHALDFIHNFNEGKEFPPCAIEVYKIMEKVDYPRNESGEISAIIHPKLQDQDWKPLHPEDPVFLTLDGKTISLGGDQTVYPVFVNEAAYYEKKEAFAKTTKLTLNANSIRSSLH</sequence>
<keyword evidence="8" id="KW-1003">Cell membrane</keyword>
<evidence type="ECO:0000256" key="11">
    <source>
        <dbReference type="ARBA" id="ARBA00022723"/>
    </source>
</evidence>
<dbReference type="GO" id="GO:0004930">
    <property type="term" value="F:G protein-coupled receptor activity"/>
    <property type="evidence" value="ECO:0007669"/>
    <property type="project" value="UniProtKB-KW"/>
</dbReference>
<dbReference type="PANTHER" id="PTHR15162">
    <property type="entry name" value="ASPARTOACYLASE"/>
    <property type="match status" value="1"/>
</dbReference>
<keyword evidence="10 26" id="KW-0812">Transmembrane</keyword>
<dbReference type="Gene3D" id="2.20.25.160">
    <property type="match status" value="1"/>
</dbReference>
<feature type="transmembrane region" description="Helical" evidence="26">
    <location>
        <begin position="99"/>
        <end position="121"/>
    </location>
</feature>
<evidence type="ECO:0000256" key="8">
    <source>
        <dbReference type="ARBA" id="ARBA00022475"/>
    </source>
</evidence>
<evidence type="ECO:0000313" key="28">
    <source>
        <dbReference type="EMBL" id="MXQ96748.1"/>
    </source>
</evidence>
<dbReference type="SUPFAM" id="SSF53187">
    <property type="entry name" value="Zn-dependent exopeptidases"/>
    <property type="match status" value="1"/>
</dbReference>
<proteinExistence type="inferred from homology"/>
<dbReference type="Proteomes" id="UP000322234">
    <property type="component" value="Unassembled WGS sequence"/>
</dbReference>
<dbReference type="PRINTS" id="PR00237">
    <property type="entry name" value="GPCRRHODOPSN"/>
</dbReference>
<feature type="transmembrane region" description="Helical" evidence="26">
    <location>
        <begin position="65"/>
        <end position="87"/>
    </location>
</feature>
<comment type="subcellular location">
    <subcellularLocation>
        <location evidence="5">Cell membrane</location>
        <topology evidence="5">Multi-pass membrane protein</topology>
    </subcellularLocation>
    <subcellularLocation>
        <location evidence="4">Cytoplasm</location>
    </subcellularLocation>
    <subcellularLocation>
        <location evidence="3">Nucleus</location>
    </subcellularLocation>
</comment>
<comment type="caution">
    <text evidence="28">The sequence shown here is derived from an EMBL/GenBank/DDBJ whole genome shotgun (WGS) entry which is preliminary data.</text>
</comment>
<dbReference type="InterPro" id="IPR000725">
    <property type="entry name" value="Olfact_rcpt"/>
</dbReference>
<evidence type="ECO:0000256" key="20">
    <source>
        <dbReference type="ARBA" id="ARBA00039016"/>
    </source>
</evidence>
<keyword evidence="9" id="KW-0963">Cytoplasm</keyword>
<dbReference type="Pfam" id="PF24827">
    <property type="entry name" value="AstE_AspA_cat"/>
    <property type="match status" value="1"/>
</dbReference>
<comment type="function">
    <text evidence="2">Putative odorant or sperm cell receptor.</text>
</comment>
<evidence type="ECO:0000256" key="22">
    <source>
        <dbReference type="ARBA" id="ARBA00042829"/>
    </source>
</evidence>
<dbReference type="InterPro" id="IPR000276">
    <property type="entry name" value="GPCR_Rhodpsn"/>
</dbReference>
<keyword evidence="15" id="KW-0297">G-protein coupled receptor</keyword>
<dbReference type="InterPro" id="IPR055438">
    <property type="entry name" value="AstE_AspA_cat"/>
</dbReference>
<dbReference type="GO" id="GO:0005886">
    <property type="term" value="C:plasma membrane"/>
    <property type="evidence" value="ECO:0007669"/>
    <property type="project" value="UniProtKB-SubCell"/>
</dbReference>
<dbReference type="FunFam" id="1.20.1070.10:FF:000015">
    <property type="entry name" value="Olfactory receptor"/>
    <property type="match status" value="1"/>
</dbReference>
<comment type="similarity">
    <text evidence="6">Belongs to the AspA/AstE family. Aspartoacylase subfamily.</text>
</comment>
<dbReference type="GO" id="GO:0005829">
    <property type="term" value="C:cytosol"/>
    <property type="evidence" value="ECO:0007669"/>
    <property type="project" value="TreeGrafter"/>
</dbReference>
<dbReference type="PANTHER" id="PTHR15162:SF9">
    <property type="entry name" value="ASPARTOACYLASE"/>
    <property type="match status" value="1"/>
</dbReference>
<keyword evidence="12" id="KW-0378">Hydrolase</keyword>
<dbReference type="Pfam" id="PF13853">
    <property type="entry name" value="7tm_4"/>
    <property type="match status" value="1"/>
</dbReference>
<evidence type="ECO:0000313" key="29">
    <source>
        <dbReference type="Proteomes" id="UP000322234"/>
    </source>
</evidence>
<feature type="transmembrane region" description="Helical" evidence="26">
    <location>
        <begin position="180"/>
        <end position="202"/>
    </location>
</feature>
<comment type="subunit">
    <text evidence="7">Homodimer.</text>
</comment>
<comment type="cofactor">
    <cofactor evidence="1">
        <name>Zn(2+)</name>
        <dbReference type="ChEBI" id="CHEBI:29105"/>
    </cofactor>
</comment>
<dbReference type="InterPro" id="IPR007036">
    <property type="entry name" value="Aste_AspA_hybrid_dom"/>
</dbReference>
<evidence type="ECO:0000256" key="10">
    <source>
        <dbReference type="ARBA" id="ARBA00022692"/>
    </source>
</evidence>
<protein>
    <recommendedName>
        <fullName evidence="21">Aspartoacylase</fullName>
        <ecNumber evidence="20">3.5.1.15</ecNumber>
    </recommendedName>
    <alternativeName>
        <fullName evidence="22">Aminoacylase-2</fullName>
    </alternativeName>
</protein>
<dbReference type="GO" id="GO:0046872">
    <property type="term" value="F:metal ion binding"/>
    <property type="evidence" value="ECO:0007669"/>
    <property type="project" value="UniProtKB-KW"/>
</dbReference>
<evidence type="ECO:0000256" key="24">
    <source>
        <dbReference type="ARBA" id="ARBA00050102"/>
    </source>
</evidence>
<dbReference type="CDD" id="cd06909">
    <property type="entry name" value="M14_ASPA"/>
    <property type="match status" value="1"/>
</dbReference>
<evidence type="ECO:0000256" key="23">
    <source>
        <dbReference type="ARBA" id="ARBA00043907"/>
    </source>
</evidence>
<evidence type="ECO:0000256" key="21">
    <source>
        <dbReference type="ARBA" id="ARBA00040105"/>
    </source>
</evidence>
<evidence type="ECO:0000256" key="6">
    <source>
        <dbReference type="ARBA" id="ARBA00006173"/>
    </source>
</evidence>
<feature type="transmembrane region" description="Helical" evidence="26">
    <location>
        <begin position="279"/>
        <end position="299"/>
    </location>
</feature>
<dbReference type="EC" id="3.5.1.15" evidence="20"/>
<evidence type="ECO:0000256" key="25">
    <source>
        <dbReference type="ARBA" id="ARBA00050816"/>
    </source>
</evidence>
<keyword evidence="29" id="KW-1185">Reference proteome</keyword>
<evidence type="ECO:0000256" key="26">
    <source>
        <dbReference type="SAM" id="Phobius"/>
    </source>
</evidence>
<dbReference type="InterPro" id="IPR016708">
    <property type="entry name" value="Aspartoacylase"/>
</dbReference>